<reference evidence="1" key="1">
    <citation type="submission" date="2022-11" db="EMBL/GenBank/DDBJ databases">
        <title>Centuries of genome instability and evolution in soft-shell clam transmissible cancer (bioRxiv).</title>
        <authorList>
            <person name="Hart S.F.M."/>
            <person name="Yonemitsu M.A."/>
            <person name="Giersch R.M."/>
            <person name="Beal B.F."/>
            <person name="Arriagada G."/>
            <person name="Davis B.W."/>
            <person name="Ostrander E.A."/>
            <person name="Goff S.P."/>
            <person name="Metzger M.J."/>
        </authorList>
    </citation>
    <scope>NUCLEOTIDE SEQUENCE</scope>
    <source>
        <strain evidence="1">MELC-2E11</strain>
        <tissue evidence="1">Siphon/mantle</tissue>
    </source>
</reference>
<keyword evidence="2" id="KW-1185">Reference proteome</keyword>
<evidence type="ECO:0000313" key="2">
    <source>
        <dbReference type="Proteomes" id="UP001164746"/>
    </source>
</evidence>
<sequence length="219" mass="24557">MRYTSFIPRTKSGYCLPIRLCDTSGYSEDLGPDAIECNYLLDGHIKENFKFPDREHIQTDSADFVVSPKPGDKVRCGVFVIAATDLDDDRRGIFKKIVSQKELMEEKVKTKKPYIEITGIPSVVVLTKVDKLCKDASHVYKSSDVKEAVDTASSLLGISRNNIFPLKNYEDEVEIDEVVNNMAFTILKHIIYRALDGMEPVGDQCTHTAALETTESDVL</sequence>
<proteinExistence type="predicted"/>
<dbReference type="PANTHER" id="PTHR14241:SF32">
    <property type="entry name" value="VWFA DOMAIN-CONTAINING PROTEIN-RELATED"/>
    <property type="match status" value="1"/>
</dbReference>
<gene>
    <name evidence="1" type="ORF">MAR_033819</name>
</gene>
<evidence type="ECO:0000313" key="1">
    <source>
        <dbReference type="EMBL" id="WAR31277.1"/>
    </source>
</evidence>
<protein>
    <submittedName>
        <fullName evidence="1">IFI44-like protein</fullName>
    </submittedName>
</protein>
<dbReference type="EMBL" id="CP111028">
    <property type="protein sequence ID" value="WAR31277.1"/>
    <property type="molecule type" value="Genomic_DNA"/>
</dbReference>
<dbReference type="Proteomes" id="UP001164746">
    <property type="component" value="Chromosome 17"/>
</dbReference>
<accession>A0ABY7GBH7</accession>
<name>A0ABY7GBH7_MYAAR</name>
<dbReference type="PANTHER" id="PTHR14241">
    <property type="entry name" value="INTERFERON-INDUCED PROTEIN 44"/>
    <property type="match status" value="1"/>
</dbReference>
<organism evidence="1 2">
    <name type="scientific">Mya arenaria</name>
    <name type="common">Soft-shell clam</name>
    <dbReference type="NCBI Taxonomy" id="6604"/>
    <lineage>
        <taxon>Eukaryota</taxon>
        <taxon>Metazoa</taxon>
        <taxon>Spiralia</taxon>
        <taxon>Lophotrochozoa</taxon>
        <taxon>Mollusca</taxon>
        <taxon>Bivalvia</taxon>
        <taxon>Autobranchia</taxon>
        <taxon>Heteroconchia</taxon>
        <taxon>Euheterodonta</taxon>
        <taxon>Imparidentia</taxon>
        <taxon>Neoheterodontei</taxon>
        <taxon>Myida</taxon>
        <taxon>Myoidea</taxon>
        <taxon>Myidae</taxon>
        <taxon>Mya</taxon>
    </lineage>
</organism>